<reference evidence="1 2" key="1">
    <citation type="journal article" date="2014" name="Nat. Commun.">
        <title>Klebsormidium flaccidum genome reveals primary factors for plant terrestrial adaptation.</title>
        <authorList>
            <person name="Hori K."/>
            <person name="Maruyama F."/>
            <person name="Fujisawa T."/>
            <person name="Togashi T."/>
            <person name="Yamamoto N."/>
            <person name="Seo M."/>
            <person name="Sato S."/>
            <person name="Yamada T."/>
            <person name="Mori H."/>
            <person name="Tajima N."/>
            <person name="Moriyama T."/>
            <person name="Ikeuchi M."/>
            <person name="Watanabe M."/>
            <person name="Wada H."/>
            <person name="Kobayashi K."/>
            <person name="Saito M."/>
            <person name="Masuda T."/>
            <person name="Sasaki-Sekimoto Y."/>
            <person name="Mashiguchi K."/>
            <person name="Awai K."/>
            <person name="Shimojima M."/>
            <person name="Masuda S."/>
            <person name="Iwai M."/>
            <person name="Nobusawa T."/>
            <person name="Narise T."/>
            <person name="Kondo S."/>
            <person name="Saito H."/>
            <person name="Sato R."/>
            <person name="Murakawa M."/>
            <person name="Ihara Y."/>
            <person name="Oshima-Yamada Y."/>
            <person name="Ohtaka K."/>
            <person name="Satoh M."/>
            <person name="Sonobe K."/>
            <person name="Ishii M."/>
            <person name="Ohtani R."/>
            <person name="Kanamori-Sato M."/>
            <person name="Honoki R."/>
            <person name="Miyazaki D."/>
            <person name="Mochizuki H."/>
            <person name="Umetsu J."/>
            <person name="Higashi K."/>
            <person name="Shibata D."/>
            <person name="Kamiya Y."/>
            <person name="Sato N."/>
            <person name="Nakamura Y."/>
            <person name="Tabata S."/>
            <person name="Ida S."/>
            <person name="Kurokawa K."/>
            <person name="Ohta H."/>
        </authorList>
    </citation>
    <scope>NUCLEOTIDE SEQUENCE [LARGE SCALE GENOMIC DNA]</scope>
    <source>
        <strain evidence="1 2">NIES-2285</strain>
    </source>
</reference>
<dbReference type="Proteomes" id="UP000054558">
    <property type="component" value="Unassembled WGS sequence"/>
</dbReference>
<dbReference type="AlphaFoldDB" id="A0A1Y1IQ02"/>
<dbReference type="EMBL" id="DF238081">
    <property type="protein sequence ID" value="GAQ92774.1"/>
    <property type="molecule type" value="Genomic_DNA"/>
</dbReference>
<name>A0A1Y1IQ02_KLENI</name>
<proteinExistence type="predicted"/>
<evidence type="ECO:0000313" key="2">
    <source>
        <dbReference type="Proteomes" id="UP000054558"/>
    </source>
</evidence>
<dbReference type="Gene3D" id="1.25.10.10">
    <property type="entry name" value="Leucine-rich Repeat Variant"/>
    <property type="match status" value="1"/>
</dbReference>
<evidence type="ECO:0000313" key="1">
    <source>
        <dbReference type="EMBL" id="GAQ92774.1"/>
    </source>
</evidence>
<keyword evidence="2" id="KW-1185">Reference proteome</keyword>
<dbReference type="InterPro" id="IPR011989">
    <property type="entry name" value="ARM-like"/>
</dbReference>
<accession>A0A1Y1IQ02</accession>
<organism evidence="1 2">
    <name type="scientific">Klebsormidium nitens</name>
    <name type="common">Green alga</name>
    <name type="synonym">Ulothrix nitens</name>
    <dbReference type="NCBI Taxonomy" id="105231"/>
    <lineage>
        <taxon>Eukaryota</taxon>
        <taxon>Viridiplantae</taxon>
        <taxon>Streptophyta</taxon>
        <taxon>Klebsormidiophyceae</taxon>
        <taxon>Klebsormidiales</taxon>
        <taxon>Klebsormidiaceae</taxon>
        <taxon>Klebsormidium</taxon>
    </lineage>
</organism>
<sequence>MDGQTYTLRSHPLNKFYAWGRGELGFDVRTPRLATVPRSLAMLLGFLRSGSFLESCSHKDGALELLEVLSCDTACQKALGKLPQCVETLVCFVCDGEVSIQRKLGAFLQDVAKAEAIANGAAQLLGSLTKDNEVGETVGRMPWMLGDFLNALGVTSISTDVARVLYNSTRGPEAREAIANSGVLLKKLVS</sequence>
<gene>
    <name evidence="1" type="ORF">KFL_011320010</name>
</gene>
<protein>
    <submittedName>
        <fullName evidence="1">Uncharacterized protein</fullName>
    </submittedName>
</protein>